<evidence type="ECO:0000313" key="23">
    <source>
        <dbReference type="EMBL" id="KAJ7727330.1"/>
    </source>
</evidence>
<dbReference type="Pfam" id="PF00690">
    <property type="entry name" value="Cation_ATPase_N"/>
    <property type="match status" value="1"/>
</dbReference>
<feature type="transmembrane region" description="Helical" evidence="17">
    <location>
        <begin position="1147"/>
        <end position="1171"/>
    </location>
</feature>
<dbReference type="NCBIfam" id="TIGR01494">
    <property type="entry name" value="ATPase_P-type"/>
    <property type="match status" value="1"/>
</dbReference>
<dbReference type="GO" id="GO:0004672">
    <property type="term" value="F:protein kinase activity"/>
    <property type="evidence" value="ECO:0007669"/>
    <property type="project" value="InterPro"/>
</dbReference>
<feature type="compositionally biased region" description="Polar residues" evidence="18">
    <location>
        <begin position="123"/>
        <end position="137"/>
    </location>
</feature>
<dbReference type="PANTHER" id="PTHR24093:SF369">
    <property type="entry name" value="CALCIUM-TRANSPORTING ATPASE"/>
    <property type="match status" value="1"/>
</dbReference>
<name>A0AAD7HSK1_9AGAR</name>
<dbReference type="EC" id="7.2.2.10" evidence="17"/>
<comment type="function">
    <text evidence="17">Catalyzes the hydrolysis of ATP coupled with the transport of calcium.</text>
</comment>
<dbReference type="Pfam" id="PF00122">
    <property type="entry name" value="E1-E2_ATPase"/>
    <property type="match status" value="1"/>
</dbReference>
<dbReference type="InterPro" id="IPR023214">
    <property type="entry name" value="HAD_sf"/>
</dbReference>
<dbReference type="GO" id="GO:0005388">
    <property type="term" value="F:P-type calcium transporter activity"/>
    <property type="evidence" value="ECO:0007669"/>
    <property type="project" value="UniProtKB-EC"/>
</dbReference>
<keyword evidence="24" id="KW-1185">Reference proteome</keyword>
<feature type="domain" description="Serine-threonine/tyrosine-protein kinase catalytic" evidence="22">
    <location>
        <begin position="1537"/>
        <end position="1627"/>
    </location>
</feature>
<evidence type="ECO:0000313" key="24">
    <source>
        <dbReference type="Proteomes" id="UP001215280"/>
    </source>
</evidence>
<evidence type="ECO:0000256" key="9">
    <source>
        <dbReference type="ARBA" id="ARBA00022840"/>
    </source>
</evidence>
<dbReference type="GO" id="GO:0005524">
    <property type="term" value="F:ATP binding"/>
    <property type="evidence" value="ECO:0007669"/>
    <property type="project" value="UniProtKB-KW"/>
</dbReference>
<comment type="caution">
    <text evidence="17">Lacks conserved residue(s) required for the propagation of feature annotation.</text>
</comment>
<reference evidence="23" key="1">
    <citation type="submission" date="2023-03" db="EMBL/GenBank/DDBJ databases">
        <title>Massive genome expansion in bonnet fungi (Mycena s.s.) driven by repeated elements and novel gene families across ecological guilds.</title>
        <authorList>
            <consortium name="Lawrence Berkeley National Laboratory"/>
            <person name="Harder C.B."/>
            <person name="Miyauchi S."/>
            <person name="Viragh M."/>
            <person name="Kuo A."/>
            <person name="Thoen E."/>
            <person name="Andreopoulos B."/>
            <person name="Lu D."/>
            <person name="Skrede I."/>
            <person name="Drula E."/>
            <person name="Henrissat B."/>
            <person name="Morin E."/>
            <person name="Kohler A."/>
            <person name="Barry K."/>
            <person name="LaButti K."/>
            <person name="Morin E."/>
            <person name="Salamov A."/>
            <person name="Lipzen A."/>
            <person name="Mereny Z."/>
            <person name="Hegedus B."/>
            <person name="Baldrian P."/>
            <person name="Stursova M."/>
            <person name="Weitz H."/>
            <person name="Taylor A."/>
            <person name="Grigoriev I.V."/>
            <person name="Nagy L.G."/>
            <person name="Martin F."/>
            <person name="Kauserud H."/>
        </authorList>
    </citation>
    <scope>NUCLEOTIDE SEQUENCE</scope>
    <source>
        <strain evidence="23">CBHHK188m</strain>
    </source>
</reference>
<feature type="transmembrane region" description="Helical" evidence="17">
    <location>
        <begin position="1301"/>
        <end position="1322"/>
    </location>
</feature>
<gene>
    <name evidence="23" type="ORF">DFH07DRAFT_945927</name>
</gene>
<feature type="region of interest" description="Disordered" evidence="18">
    <location>
        <begin position="1445"/>
        <end position="1519"/>
    </location>
</feature>
<dbReference type="Gene3D" id="3.40.50.1000">
    <property type="entry name" value="HAD superfamily/HAD-like"/>
    <property type="match status" value="1"/>
</dbReference>
<dbReference type="Gene3D" id="2.70.150.10">
    <property type="entry name" value="Calcium-transporting ATPase, cytoplasmic transduction domain A"/>
    <property type="match status" value="1"/>
</dbReference>
<feature type="compositionally biased region" description="Polar residues" evidence="18">
    <location>
        <begin position="219"/>
        <end position="232"/>
    </location>
</feature>
<dbReference type="Proteomes" id="UP001215280">
    <property type="component" value="Unassembled WGS sequence"/>
</dbReference>
<feature type="domain" description="P-type ATPase A" evidence="19">
    <location>
        <begin position="481"/>
        <end position="582"/>
    </location>
</feature>
<dbReference type="Pfam" id="PF07714">
    <property type="entry name" value="PK_Tyr_Ser-Thr"/>
    <property type="match status" value="1"/>
</dbReference>
<dbReference type="FunFam" id="3.40.50.1000:FF:000018">
    <property type="entry name" value="Calcium-transporting ATPase"/>
    <property type="match status" value="1"/>
</dbReference>
<dbReference type="GO" id="GO:0005886">
    <property type="term" value="C:plasma membrane"/>
    <property type="evidence" value="ECO:0007669"/>
    <property type="project" value="TreeGrafter"/>
</dbReference>
<dbReference type="NCBIfam" id="TIGR01517">
    <property type="entry name" value="ATPase-IIB_Ca"/>
    <property type="match status" value="1"/>
</dbReference>
<feature type="transmembrane region" description="Helical" evidence="17">
    <location>
        <begin position="652"/>
        <end position="685"/>
    </location>
</feature>
<evidence type="ECO:0000256" key="1">
    <source>
        <dbReference type="ARBA" id="ARBA00004128"/>
    </source>
</evidence>
<feature type="transmembrane region" description="Helical" evidence="17">
    <location>
        <begin position="615"/>
        <end position="637"/>
    </location>
</feature>
<dbReference type="EMBL" id="JARJLG010000213">
    <property type="protein sequence ID" value="KAJ7727330.1"/>
    <property type="molecule type" value="Genomic_DNA"/>
</dbReference>
<keyword evidence="14 17" id="KW-0472">Membrane</keyword>
<keyword evidence="13 17" id="KW-0406">Ion transport</keyword>
<dbReference type="InterPro" id="IPR059000">
    <property type="entry name" value="ATPase_P-type_domA"/>
</dbReference>
<proteinExistence type="inferred from homology"/>
<feature type="transmembrane region" description="Helical" evidence="17">
    <location>
        <begin position="1229"/>
        <end position="1246"/>
    </location>
</feature>
<dbReference type="InterPro" id="IPR001245">
    <property type="entry name" value="Ser-Thr/Tyr_kinase_cat_dom"/>
</dbReference>
<feature type="transmembrane region" description="Helical" evidence="17">
    <location>
        <begin position="448"/>
        <end position="466"/>
    </location>
</feature>
<feature type="domain" description="Cation-transporting P-type ATPase C-terminal" evidence="20">
    <location>
        <begin position="1139"/>
        <end position="1319"/>
    </location>
</feature>
<feature type="region of interest" description="Disordered" evidence="18">
    <location>
        <begin position="163"/>
        <end position="274"/>
    </location>
</feature>
<evidence type="ECO:0000259" key="19">
    <source>
        <dbReference type="Pfam" id="PF00122"/>
    </source>
</evidence>
<feature type="domain" description="Cation-transporting P-type ATPase N-terminal" evidence="21">
    <location>
        <begin position="382"/>
        <end position="422"/>
    </location>
</feature>
<dbReference type="InterPro" id="IPR011009">
    <property type="entry name" value="Kinase-like_dom_sf"/>
</dbReference>
<keyword evidence="2 17" id="KW-0813">Transport</keyword>
<dbReference type="PANTHER" id="PTHR24093">
    <property type="entry name" value="CATION TRANSPORTING ATPASE"/>
    <property type="match status" value="1"/>
</dbReference>
<evidence type="ECO:0000256" key="2">
    <source>
        <dbReference type="ARBA" id="ARBA00022448"/>
    </source>
</evidence>
<evidence type="ECO:0000259" key="21">
    <source>
        <dbReference type="Pfam" id="PF00690"/>
    </source>
</evidence>
<evidence type="ECO:0000256" key="10">
    <source>
        <dbReference type="ARBA" id="ARBA00022842"/>
    </source>
</evidence>
<evidence type="ECO:0000256" key="12">
    <source>
        <dbReference type="ARBA" id="ARBA00022989"/>
    </source>
</evidence>
<evidence type="ECO:0000256" key="14">
    <source>
        <dbReference type="ARBA" id="ARBA00023136"/>
    </source>
</evidence>
<dbReference type="FunFam" id="1.20.1110.10:FF:000039">
    <property type="entry name" value="Calcium-transporting ATPase"/>
    <property type="match status" value="1"/>
</dbReference>
<evidence type="ECO:0000256" key="8">
    <source>
        <dbReference type="ARBA" id="ARBA00022837"/>
    </source>
</evidence>
<keyword evidence="7 17" id="KW-0547">Nucleotide-binding</keyword>
<evidence type="ECO:0000259" key="22">
    <source>
        <dbReference type="Pfam" id="PF07714"/>
    </source>
</evidence>
<evidence type="ECO:0000256" key="16">
    <source>
        <dbReference type="ARBA" id="ARBA00048694"/>
    </source>
</evidence>
<evidence type="ECO:0000256" key="15">
    <source>
        <dbReference type="ARBA" id="ARBA00038148"/>
    </source>
</evidence>
<dbReference type="GO" id="GO:0046872">
    <property type="term" value="F:metal ion binding"/>
    <property type="evidence" value="ECO:0007669"/>
    <property type="project" value="UniProtKB-KW"/>
</dbReference>
<keyword evidence="6" id="KW-0479">Metal-binding</keyword>
<keyword evidence="8 17" id="KW-0106">Calcium</keyword>
<evidence type="ECO:0000256" key="6">
    <source>
        <dbReference type="ARBA" id="ARBA00022723"/>
    </source>
</evidence>
<accession>A0AAD7HSK1</accession>
<dbReference type="SUPFAM" id="SSF81660">
    <property type="entry name" value="Metal cation-transporting ATPase, ATP-binding domain N"/>
    <property type="match status" value="1"/>
</dbReference>
<evidence type="ECO:0000256" key="5">
    <source>
        <dbReference type="ARBA" id="ARBA00022692"/>
    </source>
</evidence>
<evidence type="ECO:0000256" key="13">
    <source>
        <dbReference type="ARBA" id="ARBA00023065"/>
    </source>
</evidence>
<keyword evidence="10" id="KW-0460">Magnesium</keyword>
<keyword evidence="5 17" id="KW-0812">Transmembrane</keyword>
<dbReference type="FunFam" id="2.70.150.10:FF:000028">
    <property type="entry name" value="Calcium-transporting ATPase"/>
    <property type="match status" value="1"/>
</dbReference>
<feature type="transmembrane region" description="Helical" evidence="17">
    <location>
        <begin position="411"/>
        <end position="428"/>
    </location>
</feature>
<sequence length="1638" mass="176573">MESGIDGDQGVRLSSGIAVAALSQPVAKDLQLCTPTCEGGDSYPIVAPSPSLDNHDTGTDAPLNNAPEQRASIATFAKNTTGATTDSRAPLQLTTSPVQNLSPTGGLISPYSPAAAPRGSLDVPSSPTHTDDGSSIITVPPSPTLSSRSSVHFSVPTTLVLRDNNPQLRTPGTPGMLSPLDSRNTHQRKGSNATWASTSDATEMDYPPREEEELHHVKSNTTSVTHVGSRSASRAKRDTADSDIVKAISERGPERKKGAGPQEHVELDTDTDPAPFRFRSNDLAMMLDPKNLDTLEYIGGIDGLLDGLGTTSHMGLGGASLGRSTTDLSGTGLGDGSPVAAQHLQRLNPEETVPAFALADPEGGISTYWNSTAAFAAPLDVRRRIYGENVLPRRASKSLLSLVYTALKDKVLVLLSIAAVVSLALGFFQDFGTPLPAGEPKVDWVEGVAIMVAILIMVVVGSVNDWQKERQFQTLNDKKEERGVKVIRGGVETVIDIKQVVVGDIALLEPGEIVPCDGVFLGGHNVRCDESGATGESDAIKKLSYDECMTLRDSDAAAHTDCFVVSGSKVLEGVGSYVVVALLYHFRATLNWTAALRGDSDSTPLQVKLNALAELIAKLGSAAGLILFTALLIRFFVQLGKGEPLRTANQKGIALVDIVILSVTLILVTVPEGLPLVVTLALAFATKRMTYEKLLVRILGSCETMANASVVCTDKTGMLTQNAMTVVAGCIGIHTQFVRHFQENEARTNVNKPGVRKHPDNFSLDLMQLNTALSPQLRELFNEAIAVNSTAFQDTSPETGELIFVGSKTETALLQFAQDLKWPDFKTTRDAAKRAQGDGMGVVVKMRNGRCRLFLKGASEILSKKCVAHVIVHKGGDAAGSPSEEIETAAIDELANDNIIRTTIFYANQMLRTIALCYRDFDSWPPRDATHDEQNEVLYKDLAHDLTLIGIVAIEDPLRPGVVEAVKKCQLAGVTVKMCTGDNVLTARSIAIQCGIFSPGGVIMEGPVFRDLSPAEKIEIVPRLQVLARSSPEDKRILVETLNLIGEIVGVTGDGTNDGPALKTAHVGFSMGIAGTEVAKEASDIILMDDNFASIVKAIMWGRCVNDAVRKFLQFQVSTNVTAVVITFVSAVASVSESSVLSAVQLLWINIIMDTFAALALATDPASEALLDRKPDKKTAPLFSVEMYKQILFQSTYQIIITLVFHFAGLQILGFDNSTDATTTKKNDLVVQTLVFNAFVFAQIFNSINCRRLDRKLNIFEGITKNWYFITITLIEIGAQILIVFFGGAAFEVTRIGGREWGISLALGVMSMPLGVLVRCLPSEPFEKLFRRLGLLGHPDVLPITAPTPHNVGWTAITRVRDNLGTFANLRGGRVRSSSFVIKSRTAGLSQEQERPVSLLALATTLMMGTIAASHAWTQPLSLSDPTNSDPSRSSAALWEGKLQLHPQTDRSDPVYQRFGSSSTSQRSSFPRENIMEEGMDGSSVDSHNAFSSKGENDSSSGDEVSLKNPSLPDLNGQNLKGRVVRHDRHLDPFEWGGNSNIYRGIYTRSDGQKIPVAIKMVLSRNGSGGLEVISKKLKREAKIWAQVNHKNLVPFIGICYDVVPGPALISPLYKLGHVRKFLDKNPGANRKDIVMLA</sequence>
<protein>
    <recommendedName>
        <fullName evidence="17">Calcium-transporting ATPase</fullName>
        <ecNumber evidence="17">7.2.2.10</ecNumber>
    </recommendedName>
</protein>
<dbReference type="PRINTS" id="PR00120">
    <property type="entry name" value="HATPASE"/>
</dbReference>
<keyword evidence="12 17" id="KW-1133">Transmembrane helix</keyword>
<dbReference type="InterPro" id="IPR023299">
    <property type="entry name" value="ATPase_P-typ_cyto_dom_N"/>
</dbReference>
<keyword evidence="3" id="KW-0926">Vacuole</keyword>
<dbReference type="InterPro" id="IPR006408">
    <property type="entry name" value="P-type_ATPase_IIB"/>
</dbReference>
<comment type="catalytic activity">
    <reaction evidence="16 17">
        <text>Ca(2+)(in) + ATP + H2O = Ca(2+)(out) + ADP + phosphate + H(+)</text>
        <dbReference type="Rhea" id="RHEA:18105"/>
        <dbReference type="ChEBI" id="CHEBI:15377"/>
        <dbReference type="ChEBI" id="CHEBI:15378"/>
        <dbReference type="ChEBI" id="CHEBI:29108"/>
        <dbReference type="ChEBI" id="CHEBI:30616"/>
        <dbReference type="ChEBI" id="CHEBI:43474"/>
        <dbReference type="ChEBI" id="CHEBI:456216"/>
        <dbReference type="EC" id="7.2.2.10"/>
    </reaction>
</comment>
<dbReference type="Gene3D" id="3.30.200.20">
    <property type="entry name" value="Phosphorylase Kinase, domain 1"/>
    <property type="match status" value="1"/>
</dbReference>
<comment type="similarity">
    <text evidence="15 17">Belongs to the cation transport ATPase (P-type) (TC 3.A.3) family.</text>
</comment>
<dbReference type="InterPro" id="IPR004014">
    <property type="entry name" value="ATPase_P-typ_cation-transptr_N"/>
</dbReference>
<keyword evidence="9 17" id="KW-0067">ATP-binding</keyword>
<evidence type="ECO:0000256" key="17">
    <source>
        <dbReference type="RuleBase" id="RU361146"/>
    </source>
</evidence>
<dbReference type="SUPFAM" id="SSF56112">
    <property type="entry name" value="Protein kinase-like (PK-like)"/>
    <property type="match status" value="1"/>
</dbReference>
<feature type="transmembrane region" description="Helical" evidence="17">
    <location>
        <begin position="1397"/>
        <end position="1417"/>
    </location>
</feature>
<keyword evidence="11" id="KW-1278">Translocase</keyword>
<dbReference type="Pfam" id="PF13246">
    <property type="entry name" value="Cation_ATPase"/>
    <property type="match status" value="1"/>
</dbReference>
<dbReference type="GO" id="GO:0006874">
    <property type="term" value="P:intracellular calcium ion homeostasis"/>
    <property type="evidence" value="ECO:0007669"/>
    <property type="project" value="TreeGrafter"/>
</dbReference>
<dbReference type="GO" id="GO:0005774">
    <property type="term" value="C:vacuolar membrane"/>
    <property type="evidence" value="ECO:0007669"/>
    <property type="project" value="UniProtKB-SubCell"/>
</dbReference>
<feature type="compositionally biased region" description="Basic and acidic residues" evidence="18">
    <location>
        <begin position="235"/>
        <end position="267"/>
    </location>
</feature>
<feature type="compositionally biased region" description="Polar residues" evidence="18">
    <location>
        <begin position="1484"/>
        <end position="1503"/>
    </location>
</feature>
<dbReference type="InterPro" id="IPR023298">
    <property type="entry name" value="ATPase_P-typ_TM_dom_sf"/>
</dbReference>
<comment type="caution">
    <text evidence="23">The sequence shown here is derived from an EMBL/GenBank/DDBJ whole genome shotgun (WGS) entry which is preliminary data.</text>
</comment>
<dbReference type="InterPro" id="IPR036412">
    <property type="entry name" value="HAD-like_sf"/>
</dbReference>
<dbReference type="InterPro" id="IPR001757">
    <property type="entry name" value="P_typ_ATPase"/>
</dbReference>
<dbReference type="InterPro" id="IPR008250">
    <property type="entry name" value="ATPase_P-typ_transduc_dom_A_sf"/>
</dbReference>
<dbReference type="SUPFAM" id="SSF56784">
    <property type="entry name" value="HAD-like"/>
    <property type="match status" value="1"/>
</dbReference>
<dbReference type="SUPFAM" id="SSF81665">
    <property type="entry name" value="Calcium ATPase, transmembrane domain M"/>
    <property type="match status" value="1"/>
</dbReference>
<keyword evidence="4 17" id="KW-0109">Calcium transport</keyword>
<comment type="subcellular location">
    <subcellularLocation>
        <location evidence="17">Membrane</location>
        <topology evidence="17">Multi-pass membrane protein</topology>
    </subcellularLocation>
    <subcellularLocation>
        <location evidence="1">Vacuole membrane</location>
        <topology evidence="1">Multi-pass membrane protein</topology>
    </subcellularLocation>
</comment>
<dbReference type="Gene3D" id="1.20.1110.10">
    <property type="entry name" value="Calcium-transporting ATPase, transmembrane domain"/>
    <property type="match status" value="1"/>
</dbReference>
<evidence type="ECO:0000259" key="20">
    <source>
        <dbReference type="Pfam" id="PF00689"/>
    </source>
</evidence>
<feature type="transmembrane region" description="Helical" evidence="17">
    <location>
        <begin position="1117"/>
        <end position="1135"/>
    </location>
</feature>
<evidence type="ECO:0000256" key="3">
    <source>
        <dbReference type="ARBA" id="ARBA00022554"/>
    </source>
</evidence>
<organism evidence="23 24">
    <name type="scientific">Mycena maculata</name>
    <dbReference type="NCBI Taxonomy" id="230809"/>
    <lineage>
        <taxon>Eukaryota</taxon>
        <taxon>Fungi</taxon>
        <taxon>Dikarya</taxon>
        <taxon>Basidiomycota</taxon>
        <taxon>Agaricomycotina</taxon>
        <taxon>Agaricomycetes</taxon>
        <taxon>Agaricomycetidae</taxon>
        <taxon>Agaricales</taxon>
        <taxon>Marasmiineae</taxon>
        <taxon>Mycenaceae</taxon>
        <taxon>Mycena</taxon>
    </lineage>
</organism>
<evidence type="ECO:0000256" key="7">
    <source>
        <dbReference type="ARBA" id="ARBA00022741"/>
    </source>
</evidence>
<evidence type="ECO:0000256" key="18">
    <source>
        <dbReference type="SAM" id="MobiDB-lite"/>
    </source>
</evidence>
<evidence type="ECO:0000256" key="4">
    <source>
        <dbReference type="ARBA" id="ARBA00022568"/>
    </source>
</evidence>
<feature type="transmembrane region" description="Helical" evidence="17">
    <location>
        <begin position="1191"/>
        <end position="1209"/>
    </location>
</feature>
<feature type="compositionally biased region" description="Polar residues" evidence="18">
    <location>
        <begin position="190"/>
        <end position="201"/>
    </location>
</feature>
<dbReference type="GO" id="GO:0016887">
    <property type="term" value="F:ATP hydrolysis activity"/>
    <property type="evidence" value="ECO:0007669"/>
    <property type="project" value="InterPro"/>
</dbReference>
<evidence type="ECO:0000256" key="11">
    <source>
        <dbReference type="ARBA" id="ARBA00022967"/>
    </source>
</evidence>
<dbReference type="PRINTS" id="PR00119">
    <property type="entry name" value="CATATPASE"/>
</dbReference>
<dbReference type="InterPro" id="IPR006068">
    <property type="entry name" value="ATPase_P-typ_cation-transptr_C"/>
</dbReference>
<feature type="region of interest" description="Disordered" evidence="18">
    <location>
        <begin position="112"/>
        <end position="150"/>
    </location>
</feature>
<dbReference type="Gene3D" id="3.40.1110.10">
    <property type="entry name" value="Calcium-transporting ATPase, cytoplasmic domain N"/>
    <property type="match status" value="1"/>
</dbReference>
<dbReference type="Pfam" id="PF00689">
    <property type="entry name" value="Cation_ATPase_C"/>
    <property type="match status" value="1"/>
</dbReference>
<feature type="compositionally biased region" description="Basic and acidic residues" evidence="18">
    <location>
        <begin position="206"/>
        <end position="216"/>
    </location>
</feature>
<feature type="transmembrane region" description="Helical" evidence="17">
    <location>
        <begin position="1267"/>
        <end position="1289"/>
    </location>
</feature>
<dbReference type="SUPFAM" id="SSF81653">
    <property type="entry name" value="Calcium ATPase, transduction domain A"/>
    <property type="match status" value="1"/>
</dbReference>